<dbReference type="Pfam" id="PF08878">
    <property type="entry name" value="HamA"/>
    <property type="match status" value="1"/>
</dbReference>
<keyword evidence="3" id="KW-1185">Reference proteome</keyword>
<dbReference type="OrthoDB" id="6396828at2"/>
<dbReference type="RefSeq" id="WP_068822172.1">
    <property type="nucleotide sequence ID" value="NZ_LWHJ01000027.1"/>
</dbReference>
<protein>
    <recommendedName>
        <fullName evidence="1">Anti-bacteriophage protein A/HamA C-terminal domain-containing protein</fullName>
    </recommendedName>
</protein>
<gene>
    <name evidence="2" type="ORF">A5893_08140</name>
</gene>
<name>A0A179DER2_9SPHI</name>
<accession>A0A179DER2</accession>
<proteinExistence type="predicted"/>
<evidence type="ECO:0000313" key="3">
    <source>
        <dbReference type="Proteomes" id="UP000078459"/>
    </source>
</evidence>
<dbReference type="AlphaFoldDB" id="A0A179DER2"/>
<evidence type="ECO:0000313" key="2">
    <source>
        <dbReference type="EMBL" id="OAQ39555.1"/>
    </source>
</evidence>
<dbReference type="InterPro" id="IPR014976">
    <property type="entry name" value="AbpA_HamA_C"/>
</dbReference>
<sequence length="317" mass="36665">MFSEDWSKHIKIDRKLILDQLNQHFLEWDDKLTLRFFTIKPSGTQIIFNGLNSVLHTSLPHYIYGEDDIKRNGEMWAGLNANGKFGLKNPKTDGKYGELLLFVLVESILGCKMVAHKIKSLTNIRDQIKGGDGIFIGDYQFKSEKYPAYLIGESKVTTTLTKALKEALISIERFHSAYFVNDFLDDELIVAKEFLSVTNTNLDELYDRLTPSSKIFKHQSLVHPILLMYSTSNFEKLQKDSASMEILENAISESINGKEKEYLNKINKELDNYSEIKKVYLDFFILPCKSVDEFRDLMYKKIHGVPYLYNVKENKVN</sequence>
<reference evidence="2 3" key="2">
    <citation type="submission" date="2016-06" db="EMBL/GenBank/DDBJ databases">
        <title>Pedobacter psychrophilus sp. nov., isolated from Antarctic fragmentary rock.</title>
        <authorList>
            <person name="Svec P."/>
        </authorList>
    </citation>
    <scope>NUCLEOTIDE SEQUENCE [LARGE SCALE GENOMIC DNA]</scope>
    <source>
        <strain evidence="2 3">CCM 8644</strain>
    </source>
</reference>
<comment type="caution">
    <text evidence="2">The sequence shown here is derived from an EMBL/GenBank/DDBJ whole genome shotgun (WGS) entry which is preliminary data.</text>
</comment>
<organism evidence="2 3">
    <name type="scientific">Pedobacter psychrophilus</name>
    <dbReference type="NCBI Taxonomy" id="1826909"/>
    <lineage>
        <taxon>Bacteria</taxon>
        <taxon>Pseudomonadati</taxon>
        <taxon>Bacteroidota</taxon>
        <taxon>Sphingobacteriia</taxon>
        <taxon>Sphingobacteriales</taxon>
        <taxon>Sphingobacteriaceae</taxon>
        <taxon>Pedobacter</taxon>
    </lineage>
</organism>
<reference evidence="2 3" key="1">
    <citation type="submission" date="2016-04" db="EMBL/GenBank/DDBJ databases">
        <authorList>
            <person name="Evans L.H."/>
            <person name="Alamgir A."/>
            <person name="Owens N."/>
            <person name="Weber N.D."/>
            <person name="Virtaneva K."/>
            <person name="Barbian K."/>
            <person name="Babar A."/>
            <person name="Rosenke K."/>
        </authorList>
    </citation>
    <scope>NUCLEOTIDE SEQUENCE [LARGE SCALE GENOMIC DNA]</scope>
    <source>
        <strain evidence="2 3">CCM 8644</strain>
    </source>
</reference>
<dbReference type="Proteomes" id="UP000078459">
    <property type="component" value="Unassembled WGS sequence"/>
</dbReference>
<feature type="domain" description="Anti-bacteriophage protein A/HamA C-terminal" evidence="1">
    <location>
        <begin position="20"/>
        <end position="302"/>
    </location>
</feature>
<evidence type="ECO:0000259" key="1">
    <source>
        <dbReference type="Pfam" id="PF08878"/>
    </source>
</evidence>
<dbReference type="EMBL" id="LWHJ01000027">
    <property type="protein sequence ID" value="OAQ39555.1"/>
    <property type="molecule type" value="Genomic_DNA"/>
</dbReference>